<evidence type="ECO:0000256" key="1">
    <source>
        <dbReference type="SAM" id="MobiDB-lite"/>
    </source>
</evidence>
<evidence type="ECO:0000313" key="2">
    <source>
        <dbReference type="EMBL" id="MCH88398.1"/>
    </source>
</evidence>
<comment type="caution">
    <text evidence="2">The sequence shown here is derived from an EMBL/GenBank/DDBJ whole genome shotgun (WGS) entry which is preliminary data.</text>
</comment>
<feature type="compositionally biased region" description="Acidic residues" evidence="1">
    <location>
        <begin position="171"/>
        <end position="180"/>
    </location>
</feature>
<proteinExistence type="predicted"/>
<feature type="compositionally biased region" description="Acidic residues" evidence="1">
    <location>
        <begin position="188"/>
        <end position="199"/>
    </location>
</feature>
<accession>A0A392MP34</accession>
<keyword evidence="3" id="KW-1185">Reference proteome</keyword>
<evidence type="ECO:0000313" key="3">
    <source>
        <dbReference type="Proteomes" id="UP000265520"/>
    </source>
</evidence>
<feature type="region of interest" description="Disordered" evidence="1">
    <location>
        <begin position="162"/>
        <end position="199"/>
    </location>
</feature>
<protein>
    <submittedName>
        <fullName evidence="2">Uncharacterized protein</fullName>
    </submittedName>
</protein>
<dbReference type="EMBL" id="LXQA010014101">
    <property type="protein sequence ID" value="MCH88398.1"/>
    <property type="molecule type" value="Genomic_DNA"/>
</dbReference>
<gene>
    <name evidence="2" type="ORF">A2U01_0009283</name>
</gene>
<reference evidence="2 3" key="1">
    <citation type="journal article" date="2018" name="Front. Plant Sci.">
        <title>Red Clover (Trifolium pratense) and Zigzag Clover (T. medium) - A Picture of Genomic Similarities and Differences.</title>
        <authorList>
            <person name="Dluhosova J."/>
            <person name="Istvanek J."/>
            <person name="Nedelnik J."/>
            <person name="Repkova J."/>
        </authorList>
    </citation>
    <scope>NUCLEOTIDE SEQUENCE [LARGE SCALE GENOMIC DNA]</scope>
    <source>
        <strain evidence="3">cv. 10/8</strain>
        <tissue evidence="2">Leaf</tissue>
    </source>
</reference>
<sequence>MQFNNRPLAATINHSRKDSYVWAVKKGGDIGKKVGKGVEGNMEESLYEANGEDLERLKKAFVGVVEQPGMTYRAGSRGSGSFVDGSERLAKTVVQGDTSLDLDDATSKRLSMDVARILIRTTGQPAVDEYFDIMINGEKFHLRAIEDSYGPMRLMVAQSQVMDGRDNTGDSSEEEGMEEEMERRLTAAEDEMERESEGEGENLIAFNAINDHQSQLLRRNTFRNHFWKL</sequence>
<name>A0A392MP34_9FABA</name>
<dbReference type="AlphaFoldDB" id="A0A392MP34"/>
<organism evidence="2 3">
    <name type="scientific">Trifolium medium</name>
    <dbReference type="NCBI Taxonomy" id="97028"/>
    <lineage>
        <taxon>Eukaryota</taxon>
        <taxon>Viridiplantae</taxon>
        <taxon>Streptophyta</taxon>
        <taxon>Embryophyta</taxon>
        <taxon>Tracheophyta</taxon>
        <taxon>Spermatophyta</taxon>
        <taxon>Magnoliopsida</taxon>
        <taxon>eudicotyledons</taxon>
        <taxon>Gunneridae</taxon>
        <taxon>Pentapetalae</taxon>
        <taxon>rosids</taxon>
        <taxon>fabids</taxon>
        <taxon>Fabales</taxon>
        <taxon>Fabaceae</taxon>
        <taxon>Papilionoideae</taxon>
        <taxon>50 kb inversion clade</taxon>
        <taxon>NPAAA clade</taxon>
        <taxon>Hologalegina</taxon>
        <taxon>IRL clade</taxon>
        <taxon>Trifolieae</taxon>
        <taxon>Trifolium</taxon>
    </lineage>
</organism>
<dbReference type="Proteomes" id="UP000265520">
    <property type="component" value="Unassembled WGS sequence"/>
</dbReference>